<dbReference type="AlphaFoldDB" id="A0A2U8GPC8"/>
<sequence>MELSERHRTYWRRNLMLTGTLLAIWFVGTFVAGYYAEELNTLSFMGFPLGFYVFAQGSLIAYLVIIGIYVRVMNRMDRRYGVSERRS</sequence>
<feature type="transmembrane region" description="Helical" evidence="1">
    <location>
        <begin position="47"/>
        <end position="70"/>
    </location>
</feature>
<keyword evidence="4" id="KW-1185">Reference proteome</keyword>
<evidence type="ECO:0000313" key="4">
    <source>
        <dbReference type="Proteomes" id="UP000244930"/>
    </source>
</evidence>
<dbReference type="Proteomes" id="UP000244930">
    <property type="component" value="Chromosome"/>
</dbReference>
<dbReference type="KEGG" id="acom:CEW83_09765"/>
<dbReference type="Pfam" id="PF13937">
    <property type="entry name" value="DUF4212"/>
    <property type="match status" value="1"/>
</dbReference>
<protein>
    <recommendedName>
        <fullName evidence="2">Sodium symporter small subunit domain-containing protein</fullName>
    </recommendedName>
</protein>
<keyword evidence="1" id="KW-0812">Transmembrane</keyword>
<name>A0A2U8GPC8_9RHOO</name>
<organism evidence="3 4">
    <name type="scientific">Parazoarcus communis</name>
    <dbReference type="NCBI Taxonomy" id="41977"/>
    <lineage>
        <taxon>Bacteria</taxon>
        <taxon>Pseudomonadati</taxon>
        <taxon>Pseudomonadota</taxon>
        <taxon>Betaproteobacteria</taxon>
        <taxon>Rhodocyclales</taxon>
        <taxon>Zoogloeaceae</taxon>
        <taxon>Parazoarcus</taxon>
    </lineage>
</organism>
<feature type="domain" description="Sodium symporter small subunit" evidence="2">
    <location>
        <begin position="8"/>
        <end position="83"/>
    </location>
</feature>
<evidence type="ECO:0000259" key="2">
    <source>
        <dbReference type="Pfam" id="PF13937"/>
    </source>
</evidence>
<keyword evidence="1" id="KW-0472">Membrane</keyword>
<reference evidence="3 4" key="1">
    <citation type="submission" date="2017-06" db="EMBL/GenBank/DDBJ databases">
        <title>Azoarcus.</title>
        <authorList>
            <person name="Woo J.-H."/>
            <person name="Kim H.-S."/>
        </authorList>
    </citation>
    <scope>NUCLEOTIDE SEQUENCE [LARGE SCALE GENOMIC DNA]</scope>
    <source>
        <strain evidence="3 4">TSPY31</strain>
    </source>
</reference>
<dbReference type="NCBIfam" id="TIGR03647">
    <property type="entry name" value="Na_symport_sm"/>
    <property type="match status" value="1"/>
</dbReference>
<evidence type="ECO:0000256" key="1">
    <source>
        <dbReference type="SAM" id="Phobius"/>
    </source>
</evidence>
<gene>
    <name evidence="3" type="ORF">CEW83_09765</name>
</gene>
<dbReference type="RefSeq" id="WP_108949167.1">
    <property type="nucleotide sequence ID" value="NZ_CP022187.1"/>
</dbReference>
<keyword evidence="1" id="KW-1133">Transmembrane helix</keyword>
<accession>A0A2U8GPC8</accession>
<feature type="transmembrane region" description="Helical" evidence="1">
    <location>
        <begin position="15"/>
        <end position="35"/>
    </location>
</feature>
<dbReference type="InterPro" id="IPR019886">
    <property type="entry name" value="Na_symporter_ssu"/>
</dbReference>
<evidence type="ECO:0000313" key="3">
    <source>
        <dbReference type="EMBL" id="AWI75461.1"/>
    </source>
</evidence>
<proteinExistence type="predicted"/>
<dbReference type="EMBL" id="CP022187">
    <property type="protein sequence ID" value="AWI75461.1"/>
    <property type="molecule type" value="Genomic_DNA"/>
</dbReference>